<feature type="compositionally biased region" description="Polar residues" evidence="1">
    <location>
        <begin position="1310"/>
        <end position="1319"/>
    </location>
</feature>
<feature type="domain" description="RanBD1" evidence="2">
    <location>
        <begin position="1292"/>
        <end position="1423"/>
    </location>
</feature>
<feature type="compositionally biased region" description="Polar residues" evidence="1">
    <location>
        <begin position="886"/>
        <end position="909"/>
    </location>
</feature>
<dbReference type="InterPro" id="IPR000156">
    <property type="entry name" value="Ran_bind_dom"/>
</dbReference>
<dbReference type="InterPro" id="IPR011993">
    <property type="entry name" value="PH-like_dom_sf"/>
</dbReference>
<evidence type="ECO:0000256" key="1">
    <source>
        <dbReference type="SAM" id="MobiDB-lite"/>
    </source>
</evidence>
<feature type="compositionally biased region" description="Low complexity" evidence="1">
    <location>
        <begin position="656"/>
        <end position="673"/>
    </location>
</feature>
<evidence type="ECO:0000313" key="4">
    <source>
        <dbReference type="Proteomes" id="UP001642502"/>
    </source>
</evidence>
<dbReference type="CDD" id="cd13170">
    <property type="entry name" value="RanBD_NUP50"/>
    <property type="match status" value="1"/>
</dbReference>
<dbReference type="EMBL" id="CAWUON010000003">
    <property type="protein sequence ID" value="CAK7263451.1"/>
    <property type="molecule type" value="Genomic_DNA"/>
</dbReference>
<feature type="compositionally biased region" description="Polar residues" evidence="1">
    <location>
        <begin position="615"/>
        <end position="633"/>
    </location>
</feature>
<feature type="compositionally biased region" description="Basic and acidic residues" evidence="1">
    <location>
        <begin position="410"/>
        <end position="423"/>
    </location>
</feature>
<feature type="compositionally biased region" description="Low complexity" evidence="1">
    <location>
        <begin position="831"/>
        <end position="860"/>
    </location>
</feature>
<feature type="region of interest" description="Disordered" evidence="1">
    <location>
        <begin position="1"/>
        <end position="121"/>
    </location>
</feature>
<feature type="region of interest" description="Disordered" evidence="1">
    <location>
        <begin position="1050"/>
        <end position="1078"/>
    </location>
</feature>
<feature type="compositionally biased region" description="Low complexity" evidence="1">
    <location>
        <begin position="868"/>
        <end position="878"/>
    </location>
</feature>
<feature type="compositionally biased region" description="Gly residues" evidence="1">
    <location>
        <begin position="1153"/>
        <end position="1162"/>
    </location>
</feature>
<feature type="compositionally biased region" description="Polar residues" evidence="1">
    <location>
        <begin position="1129"/>
        <end position="1139"/>
    </location>
</feature>
<feature type="region of interest" description="Disordered" evidence="1">
    <location>
        <begin position="342"/>
        <end position="716"/>
    </location>
</feature>
<reference evidence="3 4" key="1">
    <citation type="submission" date="2024-01" db="EMBL/GenBank/DDBJ databases">
        <authorList>
            <person name="Allen C."/>
            <person name="Tagirdzhanova G."/>
        </authorList>
    </citation>
    <scope>NUCLEOTIDE SEQUENCE [LARGE SCALE GENOMIC DNA]</scope>
    <source>
        <strain evidence="3 4">CBS 119000</strain>
    </source>
</reference>
<feature type="compositionally biased region" description="Polar residues" evidence="1">
    <location>
        <begin position="1170"/>
        <end position="1182"/>
    </location>
</feature>
<dbReference type="SUPFAM" id="SSF50729">
    <property type="entry name" value="PH domain-like"/>
    <property type="match status" value="1"/>
</dbReference>
<feature type="compositionally biased region" description="Acidic residues" evidence="1">
    <location>
        <begin position="567"/>
        <end position="585"/>
    </location>
</feature>
<dbReference type="Proteomes" id="UP001642502">
    <property type="component" value="Unassembled WGS sequence"/>
</dbReference>
<dbReference type="Gene3D" id="2.30.29.30">
    <property type="entry name" value="Pleckstrin-homology domain (PH domain)/Phosphotyrosine-binding domain (PTB)"/>
    <property type="match status" value="1"/>
</dbReference>
<dbReference type="Pfam" id="PF00638">
    <property type="entry name" value="Ran_BP1"/>
    <property type="match status" value="1"/>
</dbReference>
<evidence type="ECO:0000259" key="2">
    <source>
        <dbReference type="PROSITE" id="PS50196"/>
    </source>
</evidence>
<feature type="region of interest" description="Disordered" evidence="1">
    <location>
        <begin position="173"/>
        <end position="203"/>
    </location>
</feature>
<dbReference type="SMART" id="SM00160">
    <property type="entry name" value="RanBD"/>
    <property type="match status" value="1"/>
</dbReference>
<feature type="compositionally biased region" description="Polar residues" evidence="1">
    <location>
        <begin position="107"/>
        <end position="121"/>
    </location>
</feature>
<feature type="compositionally biased region" description="Polar residues" evidence="1">
    <location>
        <begin position="926"/>
        <end position="935"/>
    </location>
</feature>
<feature type="compositionally biased region" description="Polar residues" evidence="1">
    <location>
        <begin position="10"/>
        <end position="28"/>
    </location>
</feature>
<feature type="compositionally biased region" description="Low complexity" evidence="1">
    <location>
        <begin position="77"/>
        <end position="88"/>
    </location>
</feature>
<feature type="compositionally biased region" description="Basic and acidic residues" evidence="1">
    <location>
        <begin position="821"/>
        <end position="830"/>
    </location>
</feature>
<accession>A0ABP0D5G8</accession>
<feature type="compositionally biased region" description="Polar residues" evidence="1">
    <location>
        <begin position="499"/>
        <end position="518"/>
    </location>
</feature>
<feature type="compositionally biased region" description="Low complexity" evidence="1">
    <location>
        <begin position="519"/>
        <end position="536"/>
    </location>
</feature>
<gene>
    <name evidence="3" type="ORF">SEPCBS119000_000497</name>
</gene>
<feature type="compositionally biased region" description="Polar residues" evidence="1">
    <location>
        <begin position="352"/>
        <end position="376"/>
    </location>
</feature>
<dbReference type="InterPro" id="IPR053074">
    <property type="entry name" value="NPC_Nucleoporin"/>
</dbReference>
<proteinExistence type="predicted"/>
<feature type="compositionally biased region" description="Low complexity" evidence="1">
    <location>
        <begin position="1063"/>
        <end position="1078"/>
    </location>
</feature>
<feature type="compositionally biased region" description="Polar residues" evidence="1">
    <location>
        <begin position="444"/>
        <end position="453"/>
    </location>
</feature>
<feature type="compositionally biased region" description="Low complexity" evidence="1">
    <location>
        <begin position="454"/>
        <end position="467"/>
    </location>
</feature>
<sequence>METPQKRQKSWFSSLTGLVSASRSSTKDTLALPAVTTAAHNSSYQGNSERVAPRPRLTRPAARREEQTPVRHSGTFSAPPVESPESPAKCASPTQLAQRRIHDRVQGPSSRAGLSSTGNVSTLPSSFSYGSGLNLYSNSSLGRPMSTPRRTNFSSATTPRNMFRDSIARDMPNFTFTPRVPSNTLRGSFPATTPGRSLRAPGTELSARDMAKVTSSDLFHQKIPDPDPKLNAEAMTEMIPDNLRSSGLSVYANEYLAHLCPPDFNEEQRNQFFCILDLRRLKYAADDVFVKKDWKLNISNFAKEYEKNRSLILLRYGLYEFKTVKVSKDAFQKWRHDHNIPNVADEDEEEPTVNSADLSKSTRSSSVPKLNGTQGILRSGKRKATDTIDPQAMDADTAAPVLQATKKRTRPDGTKIAAEHVPLDEASTTSNKNKRKASRGESVDQLQRAKQQKPTSAASSTAPPSATKALFEKLANSPAKKPDALPNTATPVIEVTKPVSESTESTSLQFKPSPLGQTSKSSANGSLLSSVLDGSLKASGAPNSGNIFGYLSDASSAKGSGNGTPDADAEETDGSDEQEELESQEEAGSKKASTSAIAPVAQPSASLFGAKPANSLFSGSTAQPAPASSQEVSDATPGRSLFDRVSKGTDGQPLRAFGSGSSSQSFPPASAASETPLFGSKPTSERASPEKAAPPVPAASSLFGANNTWTPDSPIKFAPSAAIASTTPAKSLFGSTSVAAPPATTAATSVSSPFKFGSATPAVDSVKSPSPETAPAEKTALIPATKESDKEASPAPAAPPPNPFGFLNKPAASSSTLFGKPAEKPTEKPTEPVATPAVAPATAPTPSLFGASSTTSSASAPFNLFGKPAPTTSAAAPSLFGAAVTSAPTTQSQNLFGTVPKSETPSFGQKRSADEDAAPKAATPAFGSSTGTSLFGKTAAKADDSNGRDEPQAKRALFGGSSAGNVNPPVSSSSAPAFSFGGPATNGNVANTAGSSLFGAKAAIQTPTTSAPSLFGNSMTAVAPVPATPAISFGANNTSAVQPTSGGGLFSFGANSTQPQVQPSSMPAPSSGFSFGGASDAGSTGSSFTFNAGGGGGGSLFNNPFASGGNSAAGQPATSFSFGAGSGNGQSMAPSSSMFQFGGGSTTPAANPGAGGGGGSFQFGGASQATEAATTPGNSFGNTPAAGGPSAIFSFGAGGAGGGASSSTLFGQQQPAASGGSLFNLAPPLGGTSTGTNSPFPRGGTASLVTTPATGTPEPGATQDNNADNSGHQADGDEAPQEQISLTDGGPGEEDEAVVHEVRAKVLRLATSSDESGSESPVPKEKKSQWKTEGVGALRLLKNKTTGSVRLLLRAEPRGHVALNRAVLPDFTYKPESNGKYVKLTTANAAGTGLETWMLQVKTKEAAQKLVDALEEHKVANKK</sequence>
<feature type="compositionally biased region" description="Low complexity" evidence="1">
    <location>
        <begin position="963"/>
        <end position="973"/>
    </location>
</feature>
<dbReference type="PANTHER" id="PTHR38697:SF1">
    <property type="entry name" value="NUCLEAR PORE COMPLEX PROTEIN SIMILAR TO S. CEREVISIAE NUP2 (EUROFUNG)"/>
    <property type="match status" value="1"/>
</dbReference>
<feature type="region of interest" description="Disordered" evidence="1">
    <location>
        <begin position="1202"/>
        <end position="1296"/>
    </location>
</feature>
<keyword evidence="4" id="KW-1185">Reference proteome</keyword>
<feature type="compositionally biased region" description="Polar residues" evidence="1">
    <location>
        <begin position="1263"/>
        <end position="1272"/>
    </location>
</feature>
<feature type="compositionally biased region" description="Polar residues" evidence="1">
    <location>
        <begin position="148"/>
        <end position="160"/>
    </location>
</feature>
<feature type="compositionally biased region" description="Basic and acidic residues" evidence="1">
    <location>
        <begin position="940"/>
        <end position="953"/>
    </location>
</feature>
<feature type="region of interest" description="Disordered" evidence="1">
    <location>
        <begin position="1309"/>
        <end position="1331"/>
    </location>
</feature>
<feature type="compositionally biased region" description="Polar residues" evidence="1">
    <location>
        <begin position="1053"/>
        <end position="1062"/>
    </location>
</feature>
<feature type="region of interest" description="Disordered" evidence="1">
    <location>
        <begin position="1123"/>
        <end position="1185"/>
    </location>
</feature>
<feature type="region of interest" description="Disordered" evidence="1">
    <location>
        <begin position="139"/>
        <end position="160"/>
    </location>
</feature>
<dbReference type="PROSITE" id="PS50196">
    <property type="entry name" value="RANBD1"/>
    <property type="match status" value="1"/>
</dbReference>
<organism evidence="3 4">
    <name type="scientific">Sporothrix epigloea</name>
    <dbReference type="NCBI Taxonomy" id="1892477"/>
    <lineage>
        <taxon>Eukaryota</taxon>
        <taxon>Fungi</taxon>
        <taxon>Dikarya</taxon>
        <taxon>Ascomycota</taxon>
        <taxon>Pezizomycotina</taxon>
        <taxon>Sordariomycetes</taxon>
        <taxon>Sordariomycetidae</taxon>
        <taxon>Ophiostomatales</taxon>
        <taxon>Ophiostomataceae</taxon>
        <taxon>Sporothrix</taxon>
    </lineage>
</organism>
<dbReference type="PANTHER" id="PTHR38697">
    <property type="entry name" value="NUCLEAR PORE COMPLEX PROTEIN SIMILAR TO S. CEREVISIAE NUP2 (EUROFUNG)"/>
    <property type="match status" value="1"/>
</dbReference>
<feature type="compositionally biased region" description="Polar residues" evidence="1">
    <location>
        <begin position="174"/>
        <end position="195"/>
    </location>
</feature>
<protein>
    <recommendedName>
        <fullName evidence="2">RanBD1 domain-containing protein</fullName>
    </recommendedName>
</protein>
<feature type="compositionally biased region" description="Polar residues" evidence="1">
    <location>
        <begin position="38"/>
        <end position="48"/>
    </location>
</feature>
<name>A0ABP0D5G8_9PEZI</name>
<feature type="compositionally biased region" description="Low complexity" evidence="1">
    <location>
        <begin position="1250"/>
        <end position="1262"/>
    </location>
</feature>
<comment type="caution">
    <text evidence="3">The sequence shown here is derived from an EMBL/GenBank/DDBJ whole genome shotgun (WGS) entry which is preliminary data.</text>
</comment>
<feature type="region of interest" description="Disordered" evidence="1">
    <location>
        <begin position="732"/>
        <end position="973"/>
    </location>
</feature>
<feature type="compositionally biased region" description="Low complexity" evidence="1">
    <location>
        <begin position="732"/>
        <end position="753"/>
    </location>
</feature>
<evidence type="ECO:0000313" key="3">
    <source>
        <dbReference type="EMBL" id="CAK7263451.1"/>
    </source>
</evidence>